<dbReference type="EMBL" id="JAFKOQ010000001">
    <property type="protein sequence ID" value="MBN8120497.1"/>
    <property type="molecule type" value="Genomic_DNA"/>
</dbReference>
<dbReference type="RefSeq" id="WP_206622378.1">
    <property type="nucleotide sequence ID" value="NZ_JAFKOQ010000001.1"/>
</dbReference>
<evidence type="ECO:0008006" key="3">
    <source>
        <dbReference type="Google" id="ProtNLM"/>
    </source>
</evidence>
<sequence length="1150" mass="122594">MSQELVNSVNKLTDETSALLQEYVKGNTVLQNSANEAASSAAAAKVSEGITIDKANVATQKAAEAKQFRDETAAVATGGTATLDPTPGKIPLANAEAKLHAGWLPVNVSALSEAIVEAIRGVNKEQYAASGFIHYGKHFNSGNLSSVNEGMTVDIGTPNVIYLGARDGVTGGNVGGASKTSYPVMNVAGFEVHLLGINSTLTNWQANTIKLPVEPNGTVVYDSSGNCRGTGKPTLDLSKEVDPKYGDVASSVNEAVARAFEGVIKNGNFRNGVYSGWTGQSATATLINNDAEVRVDGTGSSPINQALGSVPFSVDANTKYEVTFELTDSNNTASGIILANGLFDDTGLGYFYTNKAGKYTKTFTSNSAGTVQVRLHAGTVVGAYATFISHVSVKRLTEEVVINRVDMAGLEFFKRKVGEFLYPYGSPQCGYTEVDGIPTTEDTSRPITYFAAYDGDTTSRGRGWRLVDLTFAQLAVIMSNPKHNAWYNEEGELLQFGPRQRSFAGIGNGDWGNTNPSELGLLAYSQSSPVLRVIPQGDLDTGVPLGAASFYYYGDHSTNAMPETGAFSASTTGGKPATSAAVDGESYFYVLATVPRLNTAAYNNANFMGSCKFSDNKFWHNSAVPRVTIDDAFSNASTDKSASGREDGKKAQFIYQSGQGGVIDWRLPARDMSGKEEAAKVFQKVVNGTYLGVEKLTFTKVHGSEQGVSYQGNVSGMYKWNAVGVDFVINEGALGAQGAYSPVIGWLVQESKIFPVTYMFQATNSSITQIYCGQDTWSSIKPNGVVQDLVSNKPIYFVHNNETNISVSGNFTTLDVIGSLERILATPALANGCMGRWIPDWTPTAPSQPMTRKWVSGNIAKTHTSDLGGSWSNTANTGGDSVTNKANTYQNSDASLVQVLSYTAFAKQTKSSVNKSVLNGSEGVGDVYAMDRYTTFNGASFVESLIGKVPTSASQRTYAELMLQEATKTNESKLAFVTHTALTLDTPTNNSPAVKALWHQASNNRQATLNFLWNEMVFDTNWRTPDKVWSGGSVSVAAGETFRAESSSAYAVAGLLMRCVKALTANATVLGAMHVSVGGEVISLTDGQTYFKVVNNGWSDDSTIRIIDGVGTFNNENGDACLYGIDELAMPYGYTKNQAGVGKQVVGVDL</sequence>
<gene>
    <name evidence="1" type="ORF">J0J18_02040</name>
</gene>
<dbReference type="AlphaFoldDB" id="A0AAW4H4V1"/>
<dbReference type="InterPro" id="IPR008979">
    <property type="entry name" value="Galactose-bd-like_sf"/>
</dbReference>
<dbReference type="Proteomes" id="UP000664056">
    <property type="component" value="Unassembled WGS sequence"/>
</dbReference>
<proteinExistence type="predicted"/>
<dbReference type="Gene3D" id="2.60.120.260">
    <property type="entry name" value="Galactose-binding domain-like"/>
    <property type="match status" value="1"/>
</dbReference>
<organism evidence="1 2">
    <name type="scientific">Vibrio vulnificus</name>
    <dbReference type="NCBI Taxonomy" id="672"/>
    <lineage>
        <taxon>Bacteria</taxon>
        <taxon>Pseudomonadati</taxon>
        <taxon>Pseudomonadota</taxon>
        <taxon>Gammaproteobacteria</taxon>
        <taxon>Vibrionales</taxon>
        <taxon>Vibrionaceae</taxon>
        <taxon>Vibrio</taxon>
    </lineage>
</organism>
<dbReference type="SUPFAM" id="SSF49785">
    <property type="entry name" value="Galactose-binding domain-like"/>
    <property type="match status" value="1"/>
</dbReference>
<comment type="caution">
    <text evidence="1">The sequence shown here is derived from an EMBL/GenBank/DDBJ whole genome shotgun (WGS) entry which is preliminary data.</text>
</comment>
<name>A0AAW4H4V1_VIBVL</name>
<reference evidence="1" key="1">
    <citation type="submission" date="2021-03" db="EMBL/GenBank/DDBJ databases">
        <title>Study of the foodborne Vibrio vulnificus isolates from China.</title>
        <authorList>
            <person name="Zheng Z."/>
            <person name="Ye L."/>
        </authorList>
    </citation>
    <scope>NUCLEOTIDE SEQUENCE</scope>
    <source>
        <strain evidence="1">Vv1582</strain>
    </source>
</reference>
<evidence type="ECO:0000313" key="1">
    <source>
        <dbReference type="EMBL" id="MBN8120497.1"/>
    </source>
</evidence>
<accession>A0AAW4H4V1</accession>
<evidence type="ECO:0000313" key="2">
    <source>
        <dbReference type="Proteomes" id="UP000664056"/>
    </source>
</evidence>
<protein>
    <recommendedName>
        <fullName evidence="3">Tail fiber protein</fullName>
    </recommendedName>
</protein>